<evidence type="ECO:0000256" key="2">
    <source>
        <dbReference type="SAM" id="MobiDB-lite"/>
    </source>
</evidence>
<proteinExistence type="predicted"/>
<sequence>MAEHHVEYLEAVIREKTKLVATKCSAAAKLQIDKTVGLLRDTRADLVKVQKEVADYEATNEALQRKINILKSQLKSQRTNAAKGGSAAGAAGAQEAAETESVSAADGEEMDPVERLMQAEDRIAELQLMVNRLEQEKFLAEGDAEAQMMLMNGAAAVGSQAQAAEVARLEEELQAAQSDAAKWQKAYEASDFKLKLATEDLDSLQTKYESGVGGLEGHCKKLESELAAAKKSLEEASKAVTGRMEAASKSMEAANKELQRQLAEVVKEKETLEKKTEAAEKEAVAAREEKEEMRQASLDSRGKESAAGSPKAPRGEEVAGSMRDARKIKDLERQLARSNEMMAQLQKRSMDGDSTSKGLAEESKKWQERAETAEAELEELREIVKENETEIAELREEALRKFEERQEEQDEQPVERVAEAPLEPASQQPAVEEVREAVSDPGITTRIAELEEENQKLTLVLVELREKMGEMANRLEQGGVSGGVVEGVLEDVGLASFAGRGRVRRATRNVFQRLYEDALRRLRRLGELRDRVRTLQEQEFLAIYYSRVGYRTFTGYEPGWIRKYRRKLIVGTARPEESSVMGRSVTAGSIESEKVERRTPVGGGAGWPAGLSSGKGVTRKERSGGGRNPEVGVTRLPSTGLKTTFHKFDRGRVLGYASTPQLSLPSHNAGGFHSDVPSQRAPQRAAPLATPGRASVAAAQQRLYDVSTTVGAAYLMSGSTAHTLPKLDVLMKEKKSQPKG</sequence>
<dbReference type="AlphaFoldDB" id="A0A7J6Q7X7"/>
<feature type="region of interest" description="Disordered" evidence="2">
    <location>
        <begin position="81"/>
        <end position="109"/>
    </location>
</feature>
<protein>
    <submittedName>
        <fullName evidence="3">Uncharacterized protein</fullName>
    </submittedName>
</protein>
<feature type="compositionally biased region" description="Basic and acidic residues" evidence="2">
    <location>
        <begin position="268"/>
        <end position="304"/>
    </location>
</feature>
<name>A0A7J6Q7X7_PEROL</name>
<feature type="region of interest" description="Disordered" evidence="2">
    <location>
        <begin position="593"/>
        <end position="637"/>
    </location>
</feature>
<feature type="compositionally biased region" description="Low complexity" evidence="2">
    <location>
        <begin position="81"/>
        <end position="96"/>
    </location>
</feature>
<feature type="coiled-coil region" evidence="1">
    <location>
        <begin position="116"/>
        <end position="186"/>
    </location>
</feature>
<dbReference type="Proteomes" id="UP000574390">
    <property type="component" value="Unassembled WGS sequence"/>
</dbReference>
<dbReference type="EMBL" id="JABANM010031406">
    <property type="protein sequence ID" value="KAF4704625.1"/>
    <property type="molecule type" value="Genomic_DNA"/>
</dbReference>
<evidence type="ECO:0000313" key="4">
    <source>
        <dbReference type="Proteomes" id="UP000574390"/>
    </source>
</evidence>
<evidence type="ECO:0000313" key="3">
    <source>
        <dbReference type="EMBL" id="KAF4704625.1"/>
    </source>
</evidence>
<feature type="coiled-coil region" evidence="1">
    <location>
        <begin position="39"/>
        <end position="80"/>
    </location>
</feature>
<reference evidence="3 4" key="1">
    <citation type="submission" date="2020-04" db="EMBL/GenBank/DDBJ databases">
        <title>Perkinsus olseni comparative genomics.</title>
        <authorList>
            <person name="Bogema D.R."/>
        </authorList>
    </citation>
    <scope>NUCLEOTIDE SEQUENCE [LARGE SCALE GENOMIC DNA]</scope>
    <source>
        <strain evidence="3">ATCC PRA-205</strain>
    </source>
</reference>
<gene>
    <name evidence="3" type="ORF">FOZ62_019615</name>
</gene>
<keyword evidence="1" id="KW-0175">Coiled coil</keyword>
<comment type="caution">
    <text evidence="3">The sequence shown here is derived from an EMBL/GenBank/DDBJ whole genome shotgun (WGS) entry which is preliminary data.</text>
</comment>
<feature type="compositionally biased region" description="Basic and acidic residues" evidence="2">
    <location>
        <begin position="313"/>
        <end position="335"/>
    </location>
</feature>
<accession>A0A7J6Q7X7</accession>
<feature type="region of interest" description="Disordered" evidence="2">
    <location>
        <begin position="665"/>
        <end position="686"/>
    </location>
</feature>
<organism evidence="3 4">
    <name type="scientific">Perkinsus olseni</name>
    <name type="common">Perkinsus atlanticus</name>
    <dbReference type="NCBI Taxonomy" id="32597"/>
    <lineage>
        <taxon>Eukaryota</taxon>
        <taxon>Sar</taxon>
        <taxon>Alveolata</taxon>
        <taxon>Perkinsozoa</taxon>
        <taxon>Perkinsea</taxon>
        <taxon>Perkinsida</taxon>
        <taxon>Perkinsidae</taxon>
        <taxon>Perkinsus</taxon>
    </lineage>
</organism>
<feature type="region of interest" description="Disordered" evidence="2">
    <location>
        <begin position="268"/>
        <end position="367"/>
    </location>
</feature>
<evidence type="ECO:0000256" key="1">
    <source>
        <dbReference type="SAM" id="Coils"/>
    </source>
</evidence>